<dbReference type="Gene3D" id="2.60.40.10">
    <property type="entry name" value="Immunoglobulins"/>
    <property type="match status" value="3"/>
</dbReference>
<dbReference type="InterPro" id="IPR051202">
    <property type="entry name" value="Peptidase_C40"/>
</dbReference>
<dbReference type="InterPro" id="IPR000064">
    <property type="entry name" value="NLP_P60_dom"/>
</dbReference>
<keyword evidence="5" id="KW-1133">Transmembrane helix</keyword>
<dbReference type="Pfam" id="PF16403">
    <property type="entry name" value="Bact_surface_Ig-like"/>
    <property type="match status" value="2"/>
</dbReference>
<keyword evidence="8" id="KW-1185">Reference proteome</keyword>
<keyword evidence="3" id="KW-0378">Hydrolase</keyword>
<dbReference type="Proteomes" id="UP000195305">
    <property type="component" value="Unassembled WGS sequence"/>
</dbReference>
<dbReference type="GO" id="GO:0008234">
    <property type="term" value="F:cysteine-type peptidase activity"/>
    <property type="evidence" value="ECO:0007669"/>
    <property type="project" value="UniProtKB-KW"/>
</dbReference>
<proteinExistence type="inferred from homology"/>
<keyword evidence="5" id="KW-0812">Transmembrane</keyword>
<dbReference type="RefSeq" id="WP_087357549.1">
    <property type="nucleotide sequence ID" value="NZ_NFLJ01000009.1"/>
</dbReference>
<feature type="domain" description="NlpC/P60" evidence="6">
    <location>
        <begin position="365"/>
        <end position="474"/>
    </location>
</feature>
<dbReference type="InterPro" id="IPR032179">
    <property type="entry name" value="Cry22Aa_Ig-like"/>
</dbReference>
<keyword evidence="2" id="KW-0645">Protease</keyword>
<feature type="transmembrane region" description="Helical" evidence="5">
    <location>
        <begin position="21"/>
        <end position="41"/>
    </location>
</feature>
<gene>
    <name evidence="7" type="ORF">B5E75_04245</name>
</gene>
<evidence type="ECO:0000313" key="8">
    <source>
        <dbReference type="Proteomes" id="UP000195305"/>
    </source>
</evidence>
<dbReference type="PROSITE" id="PS51935">
    <property type="entry name" value="NLPC_P60"/>
    <property type="match status" value="1"/>
</dbReference>
<dbReference type="PANTHER" id="PTHR47053:SF1">
    <property type="entry name" value="MUREIN DD-ENDOPEPTIDASE MEPH-RELATED"/>
    <property type="match status" value="1"/>
</dbReference>
<evidence type="ECO:0000256" key="2">
    <source>
        <dbReference type="ARBA" id="ARBA00022670"/>
    </source>
</evidence>
<dbReference type="Gene3D" id="3.90.1720.10">
    <property type="entry name" value="endopeptidase domain like (from Nostoc punctiforme)"/>
    <property type="match status" value="1"/>
</dbReference>
<dbReference type="OrthoDB" id="1654978at2"/>
<comment type="caution">
    <text evidence="7">The sequence shown here is derived from an EMBL/GenBank/DDBJ whole genome shotgun (WGS) entry which is preliminary data.</text>
</comment>
<evidence type="ECO:0000256" key="1">
    <source>
        <dbReference type="ARBA" id="ARBA00007074"/>
    </source>
</evidence>
<protein>
    <recommendedName>
        <fullName evidence="6">NlpC/P60 domain-containing protein</fullName>
    </recommendedName>
</protein>
<keyword evidence="4" id="KW-0788">Thiol protease</keyword>
<dbReference type="GO" id="GO:0006508">
    <property type="term" value="P:proteolysis"/>
    <property type="evidence" value="ECO:0007669"/>
    <property type="project" value="UniProtKB-KW"/>
</dbReference>
<comment type="similarity">
    <text evidence="1">Belongs to the peptidase C40 family.</text>
</comment>
<evidence type="ECO:0000313" key="7">
    <source>
        <dbReference type="EMBL" id="OUQ35243.1"/>
    </source>
</evidence>
<dbReference type="PANTHER" id="PTHR47053">
    <property type="entry name" value="MUREIN DD-ENDOPEPTIDASE MEPH-RELATED"/>
    <property type="match status" value="1"/>
</dbReference>
<dbReference type="AlphaFoldDB" id="A0A1Y4T2L2"/>
<keyword evidence="5" id="KW-0472">Membrane</keyword>
<dbReference type="EMBL" id="NFLJ01000009">
    <property type="protein sequence ID" value="OUQ35243.1"/>
    <property type="molecule type" value="Genomic_DNA"/>
</dbReference>
<organism evidence="7 8">
    <name type="scientific">Massilimicrobiota timonensis</name>
    <dbReference type="NCBI Taxonomy" id="1776392"/>
    <lineage>
        <taxon>Bacteria</taxon>
        <taxon>Bacillati</taxon>
        <taxon>Bacillota</taxon>
        <taxon>Erysipelotrichia</taxon>
        <taxon>Erysipelotrichales</taxon>
        <taxon>Erysipelotrichaceae</taxon>
        <taxon>Massilimicrobiota</taxon>
    </lineage>
</organism>
<evidence type="ECO:0000256" key="4">
    <source>
        <dbReference type="ARBA" id="ARBA00022807"/>
    </source>
</evidence>
<evidence type="ECO:0000259" key="6">
    <source>
        <dbReference type="PROSITE" id="PS51935"/>
    </source>
</evidence>
<sequence>MDSNIKTNLLEMMQEHVLKRKAMFIPMLCISTFGLVGYAAVDKEKPTIEANKIEVLYGTKLDKTMFAISDNRDSLDAMDVKIDDTSYDAYQLGIYNVEVTATDMFSNISTKVVQVEVVDKTAPELKPVGGSQGYVINVEANGSKDVAQYVNASDNVDGDVTPFIETNKKLDTSKLGSQMIELSVSDNAGNTTQQTFEFYVSDTTAPTISYKKGSTVTVDYGSQFDYSDYVKVSDNFDKTVKSIDVDGTVNTKKDGKTTLKITAKDSSGNTSEKSLTVNVGDLSAPKISLSKSSVEITKGKSFSAKKYLESATDNKDGNLTSKVKISSSVNTKKAGKYTVTYSVSDKAGNSTSKSLKVTVVNPDDIAPNKGMVATAKSRLGCPYKWGATGPSSFDCSGFTQWVYRKNGKSIPRTSSAQKSGGRTISLSKVKPGDIVWRPGHVGIYVGGGRVIHSPHSGAVVSYTSLSGFTCGVRY</sequence>
<accession>A0A1Y4T2L2</accession>
<dbReference type="InterPro" id="IPR013783">
    <property type="entry name" value="Ig-like_fold"/>
</dbReference>
<dbReference type="InterPro" id="IPR038765">
    <property type="entry name" value="Papain-like_cys_pep_sf"/>
</dbReference>
<evidence type="ECO:0000256" key="3">
    <source>
        <dbReference type="ARBA" id="ARBA00022801"/>
    </source>
</evidence>
<evidence type="ECO:0000256" key="5">
    <source>
        <dbReference type="SAM" id="Phobius"/>
    </source>
</evidence>
<name>A0A1Y4T2L2_9FIRM</name>
<dbReference type="Pfam" id="PF00877">
    <property type="entry name" value="NLPC_P60"/>
    <property type="match status" value="1"/>
</dbReference>
<dbReference type="SUPFAM" id="SSF54001">
    <property type="entry name" value="Cysteine proteinases"/>
    <property type="match status" value="1"/>
</dbReference>
<reference evidence="7 8" key="1">
    <citation type="journal article" date="2018" name="BMC Genomics">
        <title>Whole genome sequencing and function prediction of 133 gut anaerobes isolated from chicken caecum in pure cultures.</title>
        <authorList>
            <person name="Medvecky M."/>
            <person name="Cejkova D."/>
            <person name="Polansky O."/>
            <person name="Karasova D."/>
            <person name="Kubasova T."/>
            <person name="Cizek A."/>
            <person name="Rychlik I."/>
        </authorList>
    </citation>
    <scope>NUCLEOTIDE SEQUENCE [LARGE SCALE GENOMIC DNA]</scope>
    <source>
        <strain evidence="7 8">An13</strain>
    </source>
</reference>